<accession>A0A9Q1IXD1</accession>
<evidence type="ECO:0000313" key="1">
    <source>
        <dbReference type="EMBL" id="KAJ8356260.1"/>
    </source>
</evidence>
<name>A0A9Q1IXD1_SYNKA</name>
<organism evidence="1 2">
    <name type="scientific">Synaphobranchus kaupii</name>
    <name type="common">Kaup's arrowtooth eel</name>
    <dbReference type="NCBI Taxonomy" id="118154"/>
    <lineage>
        <taxon>Eukaryota</taxon>
        <taxon>Metazoa</taxon>
        <taxon>Chordata</taxon>
        <taxon>Craniata</taxon>
        <taxon>Vertebrata</taxon>
        <taxon>Euteleostomi</taxon>
        <taxon>Actinopterygii</taxon>
        <taxon>Neopterygii</taxon>
        <taxon>Teleostei</taxon>
        <taxon>Anguilliformes</taxon>
        <taxon>Synaphobranchidae</taxon>
        <taxon>Synaphobranchus</taxon>
    </lineage>
</organism>
<comment type="caution">
    <text evidence="1">The sequence shown here is derived from an EMBL/GenBank/DDBJ whole genome shotgun (WGS) entry which is preliminary data.</text>
</comment>
<keyword evidence="2" id="KW-1185">Reference proteome</keyword>
<sequence>MLQAAERKYDFLTHFEGKVATIRDSFMHLVTPHIPHNEPTATLTFFKTLEDTDVLQLVTHHPATTCPLDPIPSAVLQSKSGELLPYLSSIINTSLTCAHVPVVFKTARVTPLLKKPSLDPSDVRNYHPVSLLPFLSKTLERAVLTELWR</sequence>
<protein>
    <recommendedName>
        <fullName evidence="3">Reverse transcriptase</fullName>
    </recommendedName>
</protein>
<evidence type="ECO:0008006" key="3">
    <source>
        <dbReference type="Google" id="ProtNLM"/>
    </source>
</evidence>
<proteinExistence type="predicted"/>
<dbReference type="AlphaFoldDB" id="A0A9Q1IXD1"/>
<dbReference type="EMBL" id="JAINUF010000006">
    <property type="protein sequence ID" value="KAJ8356260.1"/>
    <property type="molecule type" value="Genomic_DNA"/>
</dbReference>
<gene>
    <name evidence="1" type="ORF">SKAU_G00190540</name>
</gene>
<reference evidence="1" key="1">
    <citation type="journal article" date="2023" name="Science">
        <title>Genome structures resolve the early diversification of teleost fishes.</title>
        <authorList>
            <person name="Parey E."/>
            <person name="Louis A."/>
            <person name="Montfort J."/>
            <person name="Bouchez O."/>
            <person name="Roques C."/>
            <person name="Iampietro C."/>
            <person name="Lluch J."/>
            <person name="Castinel A."/>
            <person name="Donnadieu C."/>
            <person name="Desvignes T."/>
            <person name="Floi Bucao C."/>
            <person name="Jouanno E."/>
            <person name="Wen M."/>
            <person name="Mejri S."/>
            <person name="Dirks R."/>
            <person name="Jansen H."/>
            <person name="Henkel C."/>
            <person name="Chen W.J."/>
            <person name="Zahm M."/>
            <person name="Cabau C."/>
            <person name="Klopp C."/>
            <person name="Thompson A.W."/>
            <person name="Robinson-Rechavi M."/>
            <person name="Braasch I."/>
            <person name="Lecointre G."/>
            <person name="Bobe J."/>
            <person name="Postlethwait J.H."/>
            <person name="Berthelot C."/>
            <person name="Roest Crollius H."/>
            <person name="Guiguen Y."/>
        </authorList>
    </citation>
    <scope>NUCLEOTIDE SEQUENCE</scope>
    <source>
        <strain evidence="1">WJC10195</strain>
    </source>
</reference>
<dbReference type="Proteomes" id="UP001152622">
    <property type="component" value="Chromosome 6"/>
</dbReference>
<evidence type="ECO:0000313" key="2">
    <source>
        <dbReference type="Proteomes" id="UP001152622"/>
    </source>
</evidence>
<dbReference type="OrthoDB" id="9966698at2759"/>